<dbReference type="PANTHER" id="PTHR11731">
    <property type="entry name" value="PROTEASE FAMILY S9B,C DIPEPTIDYL-PEPTIDASE IV-RELATED"/>
    <property type="match status" value="1"/>
</dbReference>
<evidence type="ECO:0000259" key="1">
    <source>
        <dbReference type="Pfam" id="PF00326"/>
    </source>
</evidence>
<proteinExistence type="predicted"/>
<accession>A0A2P8DJD3</accession>
<dbReference type="Pfam" id="PF00326">
    <property type="entry name" value="Peptidase_S9"/>
    <property type="match status" value="1"/>
</dbReference>
<name>A0A2P8DJD3_9ACTN</name>
<dbReference type="Proteomes" id="UP000240542">
    <property type="component" value="Unassembled WGS sequence"/>
</dbReference>
<dbReference type="GO" id="GO:0008236">
    <property type="term" value="F:serine-type peptidase activity"/>
    <property type="evidence" value="ECO:0007669"/>
    <property type="project" value="InterPro"/>
</dbReference>
<dbReference type="Gene3D" id="2.140.10.30">
    <property type="entry name" value="Dipeptidylpeptidase IV, N-terminal domain"/>
    <property type="match status" value="1"/>
</dbReference>
<feature type="domain" description="Peptidase S9 prolyl oligopeptidase catalytic" evidence="1">
    <location>
        <begin position="516"/>
        <end position="714"/>
    </location>
</feature>
<feature type="domain" description="Dipeptidylpeptidase IV N-terminal" evidence="2">
    <location>
        <begin position="110"/>
        <end position="348"/>
    </location>
</feature>
<dbReference type="GO" id="GO:0006508">
    <property type="term" value="P:proteolysis"/>
    <property type="evidence" value="ECO:0007669"/>
    <property type="project" value="InterPro"/>
</dbReference>
<protein>
    <submittedName>
        <fullName evidence="3">Dipeptidyl-peptidase-4</fullName>
    </submittedName>
</protein>
<dbReference type="Gene3D" id="3.40.50.1820">
    <property type="entry name" value="alpha/beta hydrolase"/>
    <property type="match status" value="1"/>
</dbReference>
<dbReference type="Pfam" id="PF00930">
    <property type="entry name" value="DPPIV_N"/>
    <property type="match status" value="1"/>
</dbReference>
<sequence length="722" mass="77165">MSFPRQQARTRRFTLGAPRSFQISPDGTRAAFLRGRDGNDTATCLWVGELGGRGGPGEWVAADPREIGRVDEDLPPEERARRERLRETGGGIVSYTVDDAFTRAAFTLSGRLYCVDLAGDDHTPRELPAAVPVVDPALCPRGDSVAYVSGGAVHVIDIGSGTDRVLAEPDGDNVTWGLADFIAAEEMGRYRGMWWAPDSSAVLAARVDDSAVERWTIADPAHPESAAHTVAYPAAGTANADVRLAVLPAHGDGREVPIEWNRAELPYLVTASWTTGPEGTPTVVFSAQSRDQRTLTVFSADPATGLVFELHTETDDVWVEIMPGVPDFCGGALLWVGRRAGDAERRLYLGGEAVTPEGLYLRGVLGVDGDRVLFSASERGAPESTGLWLLDVTDKRVEPLEFPGAEGGGVHSGRLRGDTLVHQRRDLASDGVATVVTQGAGTETRQVHTAIASFAEVPELPSPRVTLWRAGERRIPTALVLPSWYEPGSGRLPVLLDPYGGPHAQRVVSARSAFLTSQWFADQGYAVLIADGRGTPGIGVEWEQAVHGDLAGPVLEDQVAALADALERYPDLDPGRVAIRGWSFGGFLAALAVLRRPDVFHAAISGAPVTDQRLYDTHYTERYLGHPATEGAAYARSSVIDDAARLEGRLMLIHGFADDNVVYAHTQRLSSALLAAGKAHTVLPLSGITHMASEETTAENLLLLQVAFLREAFASGPSGAAG</sequence>
<evidence type="ECO:0000313" key="3">
    <source>
        <dbReference type="EMBL" id="PSK97330.1"/>
    </source>
</evidence>
<dbReference type="InterPro" id="IPR050278">
    <property type="entry name" value="Serine_Prot_S9B/DPPIV"/>
</dbReference>
<dbReference type="SUPFAM" id="SSF53474">
    <property type="entry name" value="alpha/beta-Hydrolases"/>
    <property type="match status" value="1"/>
</dbReference>
<evidence type="ECO:0000313" key="4">
    <source>
        <dbReference type="Proteomes" id="UP000240542"/>
    </source>
</evidence>
<dbReference type="SUPFAM" id="SSF82171">
    <property type="entry name" value="DPP6 N-terminal domain-like"/>
    <property type="match status" value="1"/>
</dbReference>
<dbReference type="OrthoDB" id="9812921at2"/>
<dbReference type="InterPro" id="IPR001375">
    <property type="entry name" value="Peptidase_S9_cat"/>
</dbReference>
<dbReference type="AlphaFoldDB" id="A0A2P8DJD3"/>
<evidence type="ECO:0000259" key="2">
    <source>
        <dbReference type="Pfam" id="PF00930"/>
    </source>
</evidence>
<gene>
    <name evidence="3" type="ORF">CLV63_10848</name>
</gene>
<reference evidence="3 4" key="1">
    <citation type="submission" date="2018-03" db="EMBL/GenBank/DDBJ databases">
        <title>Genomic Encyclopedia of Archaeal and Bacterial Type Strains, Phase II (KMG-II): from individual species to whole genera.</title>
        <authorList>
            <person name="Goeker M."/>
        </authorList>
    </citation>
    <scope>NUCLEOTIDE SEQUENCE [LARGE SCALE GENOMIC DNA]</scope>
    <source>
        <strain evidence="3 4">DSM 45312</strain>
    </source>
</reference>
<comment type="caution">
    <text evidence="3">The sequence shown here is derived from an EMBL/GenBank/DDBJ whole genome shotgun (WGS) entry which is preliminary data.</text>
</comment>
<dbReference type="RefSeq" id="WP_106583233.1">
    <property type="nucleotide sequence ID" value="NZ_PYGA01000008.1"/>
</dbReference>
<dbReference type="GO" id="GO:0008239">
    <property type="term" value="F:dipeptidyl-peptidase activity"/>
    <property type="evidence" value="ECO:0007669"/>
    <property type="project" value="TreeGrafter"/>
</dbReference>
<dbReference type="InterPro" id="IPR029058">
    <property type="entry name" value="AB_hydrolase_fold"/>
</dbReference>
<dbReference type="EMBL" id="PYGA01000008">
    <property type="protein sequence ID" value="PSK97330.1"/>
    <property type="molecule type" value="Genomic_DNA"/>
</dbReference>
<dbReference type="PANTHER" id="PTHR11731:SF193">
    <property type="entry name" value="DIPEPTIDYL PEPTIDASE 9"/>
    <property type="match status" value="1"/>
</dbReference>
<organism evidence="3 4">
    <name type="scientific">Murinocardiopsis flavida</name>
    <dbReference type="NCBI Taxonomy" id="645275"/>
    <lineage>
        <taxon>Bacteria</taxon>
        <taxon>Bacillati</taxon>
        <taxon>Actinomycetota</taxon>
        <taxon>Actinomycetes</taxon>
        <taxon>Streptosporangiales</taxon>
        <taxon>Nocardiopsidaceae</taxon>
        <taxon>Murinocardiopsis</taxon>
    </lineage>
</organism>
<dbReference type="InterPro" id="IPR002469">
    <property type="entry name" value="Peptidase_S9B_N"/>
</dbReference>
<keyword evidence="4" id="KW-1185">Reference proteome</keyword>